<reference evidence="4" key="1">
    <citation type="journal article" date="2019" name="Int. J. Syst. Evol. Microbiol.">
        <title>The Global Catalogue of Microorganisms (GCM) 10K type strain sequencing project: providing services to taxonomists for standard genome sequencing and annotation.</title>
        <authorList>
            <consortium name="The Broad Institute Genomics Platform"/>
            <consortium name="The Broad Institute Genome Sequencing Center for Infectious Disease"/>
            <person name="Wu L."/>
            <person name="Ma J."/>
        </authorList>
    </citation>
    <scope>NUCLEOTIDE SEQUENCE [LARGE SCALE GENOMIC DNA]</scope>
    <source>
        <strain evidence="4">JCM 3106</strain>
    </source>
</reference>
<evidence type="ECO:0000313" key="3">
    <source>
        <dbReference type="EMBL" id="GAA3036649.1"/>
    </source>
</evidence>
<proteinExistence type="predicted"/>
<dbReference type="RefSeq" id="WP_344905765.1">
    <property type="nucleotide sequence ID" value="NZ_BAAAWD010000024.1"/>
</dbReference>
<dbReference type="Pfam" id="PF00561">
    <property type="entry name" value="Abhydrolase_1"/>
    <property type="match status" value="1"/>
</dbReference>
<organism evidence="3 4">
    <name type="scientific">Streptosporangium longisporum</name>
    <dbReference type="NCBI Taxonomy" id="46187"/>
    <lineage>
        <taxon>Bacteria</taxon>
        <taxon>Bacillati</taxon>
        <taxon>Actinomycetota</taxon>
        <taxon>Actinomycetes</taxon>
        <taxon>Streptosporangiales</taxon>
        <taxon>Streptosporangiaceae</taxon>
        <taxon>Streptosporangium</taxon>
    </lineage>
</organism>
<keyword evidence="4" id="KW-1185">Reference proteome</keyword>
<dbReference type="Proteomes" id="UP001499930">
    <property type="component" value="Unassembled WGS sequence"/>
</dbReference>
<dbReference type="InterPro" id="IPR029058">
    <property type="entry name" value="AB_hydrolase_fold"/>
</dbReference>
<accession>A0ABP6LDP9</accession>
<keyword evidence="1 3" id="KW-0378">Hydrolase</keyword>
<sequence length="342" mass="35680">MKLTARGIRQNLLVRGPIDGPPVLLVHGNCSSGAFWEPLVRLLPEHWRIVAPDLRGYGETETAPVDATRGLRDFSDDLLALLDAEEVFPAGTRPVVAGHSMGCGVAMHLLIDAPERVSALVLEAPLSPYGLGVGGAGAANPDFVARLAAGDRTADAPASPRTILRTCYVADPASLGADEEMLLDTVLSTATGEGNYPGDAVASEEWPGAAPGERGVLNAMAPRWFNVADDLVAVPAKPPVTWVRGDGDVIVSDASLFDLANLGSLGLVPGWPGEERCPPQPMIAQTREVLERYAEAGGSYEEIVYTGVGHSPHIERASDFAGVLRRVVEGAGSGAASGTAGR</sequence>
<evidence type="ECO:0000256" key="1">
    <source>
        <dbReference type="ARBA" id="ARBA00022801"/>
    </source>
</evidence>
<protein>
    <submittedName>
        <fullName evidence="3">Alpha/beta hydrolase</fullName>
    </submittedName>
</protein>
<dbReference type="InterPro" id="IPR000073">
    <property type="entry name" value="AB_hydrolase_1"/>
</dbReference>
<dbReference type="InterPro" id="IPR000639">
    <property type="entry name" value="Epox_hydrolase-like"/>
</dbReference>
<dbReference type="PANTHER" id="PTHR43798:SF31">
    <property type="entry name" value="AB HYDROLASE SUPERFAMILY PROTEIN YCLE"/>
    <property type="match status" value="1"/>
</dbReference>
<evidence type="ECO:0000313" key="4">
    <source>
        <dbReference type="Proteomes" id="UP001499930"/>
    </source>
</evidence>
<dbReference type="EMBL" id="BAAAWD010000024">
    <property type="protein sequence ID" value="GAA3036649.1"/>
    <property type="molecule type" value="Genomic_DNA"/>
</dbReference>
<dbReference type="InterPro" id="IPR050266">
    <property type="entry name" value="AB_hydrolase_sf"/>
</dbReference>
<dbReference type="PRINTS" id="PR00111">
    <property type="entry name" value="ABHYDROLASE"/>
</dbReference>
<evidence type="ECO:0000259" key="2">
    <source>
        <dbReference type="Pfam" id="PF00561"/>
    </source>
</evidence>
<feature type="domain" description="AB hydrolase-1" evidence="2">
    <location>
        <begin position="21"/>
        <end position="156"/>
    </location>
</feature>
<name>A0ABP6LDP9_9ACTN</name>
<dbReference type="PANTHER" id="PTHR43798">
    <property type="entry name" value="MONOACYLGLYCEROL LIPASE"/>
    <property type="match status" value="1"/>
</dbReference>
<dbReference type="GO" id="GO:0016787">
    <property type="term" value="F:hydrolase activity"/>
    <property type="evidence" value="ECO:0007669"/>
    <property type="project" value="UniProtKB-KW"/>
</dbReference>
<comment type="caution">
    <text evidence="3">The sequence shown here is derived from an EMBL/GenBank/DDBJ whole genome shotgun (WGS) entry which is preliminary data.</text>
</comment>
<dbReference type="PRINTS" id="PR00412">
    <property type="entry name" value="EPOXHYDRLASE"/>
</dbReference>
<gene>
    <name evidence="3" type="ORF">GCM10017559_75470</name>
</gene>
<dbReference type="SUPFAM" id="SSF53474">
    <property type="entry name" value="alpha/beta-Hydrolases"/>
    <property type="match status" value="1"/>
</dbReference>
<dbReference type="Gene3D" id="3.40.50.1820">
    <property type="entry name" value="alpha/beta hydrolase"/>
    <property type="match status" value="1"/>
</dbReference>